<dbReference type="Proteomes" id="UP000023152">
    <property type="component" value="Unassembled WGS sequence"/>
</dbReference>
<keyword evidence="1" id="KW-0472">Membrane</keyword>
<dbReference type="SUPFAM" id="SSF49265">
    <property type="entry name" value="Fibronectin type III"/>
    <property type="match status" value="1"/>
</dbReference>
<evidence type="ECO:0008006" key="4">
    <source>
        <dbReference type="Google" id="ProtNLM"/>
    </source>
</evidence>
<evidence type="ECO:0000313" key="2">
    <source>
        <dbReference type="EMBL" id="ETO35189.1"/>
    </source>
</evidence>
<sequence>CRDKVDELLQDKTLKLSDRKTEIMQLCNSQIKEYEQTYASNFVAQFPQILFLPNQKSELTYFIIIFFFFIIKKKEIARCGKVGAYEMNGVKVSLKSASTDNITIEWENEKGKISRPYNEMLNADSFLIEYRKVKSAECNVTSEDEKWSPIQVTKSQNHRWEHCVEDLEMGCFYAIRIKPVHTSFEHCQSPYSNTIIAQTSFVTYFICLFFFNCPCSLLSFSADRIFNFKDIQLENNNSLVRRVYGIGVLFVCILHKLQYICICMCVHTIQKKIRNEQGQINLLMLGVANGKKKFSPNSYLEKELWGWQGNGEMNDSNLIEVFESPLDWRHLRECTVDMYFHVDKKELKWKQVTESGNGSEYVLKNSLTFKKYANMSFVPHISLYATGTTVQVMKIPAVMYGLGLSQTATTFN</sequence>
<keyword evidence="3" id="KW-1185">Reference proteome</keyword>
<dbReference type="InterPro" id="IPR013783">
    <property type="entry name" value="Ig-like_fold"/>
</dbReference>
<comment type="caution">
    <text evidence="2">The sequence shown here is derived from an EMBL/GenBank/DDBJ whole genome shotgun (WGS) entry which is preliminary data.</text>
</comment>
<protein>
    <recommendedName>
        <fullName evidence="4">Fibronectin type-III domain-containing protein</fullName>
    </recommendedName>
</protein>
<dbReference type="EMBL" id="ASPP01001874">
    <property type="protein sequence ID" value="ETO35189.1"/>
    <property type="molecule type" value="Genomic_DNA"/>
</dbReference>
<keyword evidence="1" id="KW-1133">Transmembrane helix</keyword>
<feature type="non-terminal residue" evidence="2">
    <location>
        <position position="1"/>
    </location>
</feature>
<keyword evidence="1" id="KW-0812">Transmembrane</keyword>
<dbReference type="InterPro" id="IPR036116">
    <property type="entry name" value="FN3_sf"/>
</dbReference>
<evidence type="ECO:0000256" key="1">
    <source>
        <dbReference type="SAM" id="Phobius"/>
    </source>
</evidence>
<proteinExistence type="predicted"/>
<evidence type="ECO:0000313" key="3">
    <source>
        <dbReference type="Proteomes" id="UP000023152"/>
    </source>
</evidence>
<dbReference type="AlphaFoldDB" id="X6PAU4"/>
<feature type="transmembrane region" description="Helical" evidence="1">
    <location>
        <begin position="201"/>
        <end position="222"/>
    </location>
</feature>
<organism evidence="2 3">
    <name type="scientific">Reticulomyxa filosa</name>
    <dbReference type="NCBI Taxonomy" id="46433"/>
    <lineage>
        <taxon>Eukaryota</taxon>
        <taxon>Sar</taxon>
        <taxon>Rhizaria</taxon>
        <taxon>Retaria</taxon>
        <taxon>Foraminifera</taxon>
        <taxon>Monothalamids</taxon>
        <taxon>Reticulomyxidae</taxon>
        <taxon>Reticulomyxa</taxon>
    </lineage>
</organism>
<gene>
    <name evidence="2" type="ORF">RFI_01886</name>
</gene>
<reference evidence="2 3" key="1">
    <citation type="journal article" date="2013" name="Curr. Biol.">
        <title>The Genome of the Foraminiferan Reticulomyxa filosa.</title>
        <authorList>
            <person name="Glockner G."/>
            <person name="Hulsmann N."/>
            <person name="Schleicher M."/>
            <person name="Noegel A.A."/>
            <person name="Eichinger L."/>
            <person name="Gallinger C."/>
            <person name="Pawlowski J."/>
            <person name="Sierra R."/>
            <person name="Euteneuer U."/>
            <person name="Pillet L."/>
            <person name="Moustafa A."/>
            <person name="Platzer M."/>
            <person name="Groth M."/>
            <person name="Szafranski K."/>
            <person name="Schliwa M."/>
        </authorList>
    </citation>
    <scope>NUCLEOTIDE SEQUENCE [LARGE SCALE GENOMIC DNA]</scope>
</reference>
<name>X6PAU4_RETFI</name>
<dbReference type="Gene3D" id="2.60.40.10">
    <property type="entry name" value="Immunoglobulins"/>
    <property type="match status" value="1"/>
</dbReference>
<feature type="transmembrane region" description="Helical" evidence="1">
    <location>
        <begin position="243"/>
        <end position="269"/>
    </location>
</feature>
<accession>X6PAU4</accession>